<feature type="domain" description="HTH tetR-type" evidence="5">
    <location>
        <begin position="12"/>
        <end position="72"/>
    </location>
</feature>
<dbReference type="PANTHER" id="PTHR47506">
    <property type="entry name" value="TRANSCRIPTIONAL REGULATORY PROTEIN"/>
    <property type="match status" value="1"/>
</dbReference>
<proteinExistence type="predicted"/>
<evidence type="ECO:0000256" key="1">
    <source>
        <dbReference type="ARBA" id="ARBA00023015"/>
    </source>
</evidence>
<dbReference type="SUPFAM" id="SSF46689">
    <property type="entry name" value="Homeodomain-like"/>
    <property type="match status" value="1"/>
</dbReference>
<protein>
    <submittedName>
        <fullName evidence="6">TetR family transcriptional regulator</fullName>
    </submittedName>
</protein>
<dbReference type="SUPFAM" id="SSF48498">
    <property type="entry name" value="Tetracyclin repressor-like, C-terminal domain"/>
    <property type="match status" value="1"/>
</dbReference>
<evidence type="ECO:0000313" key="7">
    <source>
        <dbReference type="Proteomes" id="UP000502508"/>
    </source>
</evidence>
<reference evidence="6 7" key="2">
    <citation type="submission" date="2020-03" db="EMBL/GenBank/DDBJ databases">
        <authorList>
            <person name="Ichikawa N."/>
            <person name="Kimura A."/>
            <person name="Kitahashi Y."/>
            <person name="Uohara A."/>
        </authorList>
    </citation>
    <scope>NUCLEOTIDE SEQUENCE [LARGE SCALE GENOMIC DNA]</scope>
    <source>
        <strain evidence="6 7">NBRC 107702</strain>
    </source>
</reference>
<dbReference type="Gene3D" id="1.10.10.60">
    <property type="entry name" value="Homeodomain-like"/>
    <property type="match status" value="1"/>
</dbReference>
<dbReference type="AlphaFoldDB" id="A0A6F8XWE6"/>
<evidence type="ECO:0000256" key="4">
    <source>
        <dbReference type="PROSITE-ProRule" id="PRU00335"/>
    </source>
</evidence>
<dbReference type="GO" id="GO:0003677">
    <property type="term" value="F:DNA binding"/>
    <property type="evidence" value="ECO:0007669"/>
    <property type="project" value="UniProtKB-UniRule"/>
</dbReference>
<keyword evidence="1" id="KW-0805">Transcription regulation</keyword>
<dbReference type="Proteomes" id="UP000502508">
    <property type="component" value="Chromosome"/>
</dbReference>
<accession>A0A6F8XWE6</accession>
<evidence type="ECO:0000256" key="2">
    <source>
        <dbReference type="ARBA" id="ARBA00023125"/>
    </source>
</evidence>
<dbReference type="PRINTS" id="PR00455">
    <property type="entry name" value="HTHTETR"/>
</dbReference>
<dbReference type="Pfam" id="PF16925">
    <property type="entry name" value="TetR_C_13"/>
    <property type="match status" value="1"/>
</dbReference>
<dbReference type="InterPro" id="IPR011075">
    <property type="entry name" value="TetR_C"/>
</dbReference>
<reference evidence="6 7" key="1">
    <citation type="submission" date="2020-03" db="EMBL/GenBank/DDBJ databases">
        <title>Whole genome shotgun sequence of Phytohabitans flavus NBRC 107702.</title>
        <authorList>
            <person name="Komaki H."/>
            <person name="Tamura T."/>
        </authorList>
    </citation>
    <scope>NUCLEOTIDE SEQUENCE [LARGE SCALE GENOMIC DNA]</scope>
    <source>
        <strain evidence="6 7">NBRC 107702</strain>
    </source>
</reference>
<keyword evidence="3" id="KW-0804">Transcription</keyword>
<evidence type="ECO:0000313" key="6">
    <source>
        <dbReference type="EMBL" id="BCB78133.1"/>
    </source>
</evidence>
<dbReference type="PANTHER" id="PTHR47506:SF1">
    <property type="entry name" value="HTH-TYPE TRANSCRIPTIONAL REGULATOR YJDC"/>
    <property type="match status" value="1"/>
</dbReference>
<sequence length="198" mass="21986">MDYRTRVARTKGFDPDVAVDQAMELFWANGYANTTPQQLVEALGIGRGSLYNAFTSKHNLYELALRRYHDRVTTRFIEVLDQPGPARERIRSALELIVTAVHEDQQRRGCMIANAAVEFAGTDEAVNRLVRRALHRQEAALRSAIEEGQRAGEVDADRDAAQLAAFLLATINGVRVVAKADPDPQRLTGLVDTAMLLL</sequence>
<dbReference type="EMBL" id="AP022870">
    <property type="protein sequence ID" value="BCB78133.1"/>
    <property type="molecule type" value="Genomic_DNA"/>
</dbReference>
<dbReference type="InterPro" id="IPR001647">
    <property type="entry name" value="HTH_TetR"/>
</dbReference>
<dbReference type="InterPro" id="IPR036271">
    <property type="entry name" value="Tet_transcr_reg_TetR-rel_C_sf"/>
</dbReference>
<feature type="DNA-binding region" description="H-T-H motif" evidence="4">
    <location>
        <begin position="35"/>
        <end position="54"/>
    </location>
</feature>
<keyword evidence="2 4" id="KW-0238">DNA-binding</keyword>
<dbReference type="InterPro" id="IPR009057">
    <property type="entry name" value="Homeodomain-like_sf"/>
</dbReference>
<dbReference type="Gene3D" id="1.10.357.10">
    <property type="entry name" value="Tetracycline Repressor, domain 2"/>
    <property type="match status" value="1"/>
</dbReference>
<keyword evidence="7" id="KW-1185">Reference proteome</keyword>
<evidence type="ECO:0000259" key="5">
    <source>
        <dbReference type="PROSITE" id="PS50977"/>
    </source>
</evidence>
<evidence type="ECO:0000256" key="3">
    <source>
        <dbReference type="ARBA" id="ARBA00023163"/>
    </source>
</evidence>
<dbReference type="KEGG" id="pfla:Pflav_045430"/>
<organism evidence="6 7">
    <name type="scientific">Phytohabitans flavus</name>
    <dbReference type="NCBI Taxonomy" id="1076124"/>
    <lineage>
        <taxon>Bacteria</taxon>
        <taxon>Bacillati</taxon>
        <taxon>Actinomycetota</taxon>
        <taxon>Actinomycetes</taxon>
        <taxon>Micromonosporales</taxon>
        <taxon>Micromonosporaceae</taxon>
    </lineage>
</organism>
<name>A0A6F8XWE6_9ACTN</name>
<gene>
    <name evidence="6" type="ORF">Pflav_045430</name>
</gene>
<dbReference type="PROSITE" id="PS50977">
    <property type="entry name" value="HTH_TETR_2"/>
    <property type="match status" value="1"/>
</dbReference>
<dbReference type="Pfam" id="PF00440">
    <property type="entry name" value="TetR_N"/>
    <property type="match status" value="1"/>
</dbReference>